<dbReference type="GO" id="GO:0046872">
    <property type="term" value="F:metal ion binding"/>
    <property type="evidence" value="ECO:0007669"/>
    <property type="project" value="UniProtKB-KW"/>
</dbReference>
<evidence type="ECO:0000259" key="3">
    <source>
        <dbReference type="Pfam" id="PF13359"/>
    </source>
</evidence>
<comment type="caution">
    <text evidence="4">The sequence shown here is derived from an EMBL/GenBank/DDBJ whole genome shotgun (WGS) entry which is preliminary data.</text>
</comment>
<dbReference type="Pfam" id="PF13359">
    <property type="entry name" value="DDE_Tnp_4"/>
    <property type="match status" value="1"/>
</dbReference>
<evidence type="ECO:0000256" key="2">
    <source>
        <dbReference type="ARBA" id="ARBA00022723"/>
    </source>
</evidence>
<gene>
    <name evidence="4" type="ORF">EVAR_55949_1</name>
</gene>
<name>A0A4C1YUN7_EUMVA</name>
<evidence type="ECO:0000256" key="1">
    <source>
        <dbReference type="ARBA" id="ARBA00001968"/>
    </source>
</evidence>
<evidence type="ECO:0000313" key="4">
    <source>
        <dbReference type="EMBL" id="GBP78910.1"/>
    </source>
</evidence>
<comment type="cofactor">
    <cofactor evidence="1">
        <name>a divalent metal cation</name>
        <dbReference type="ChEBI" id="CHEBI:60240"/>
    </cofactor>
</comment>
<dbReference type="Proteomes" id="UP000299102">
    <property type="component" value="Unassembled WGS sequence"/>
</dbReference>
<dbReference type="InterPro" id="IPR027806">
    <property type="entry name" value="HARBI1_dom"/>
</dbReference>
<keyword evidence="2" id="KW-0479">Metal-binding</keyword>
<organism evidence="4 5">
    <name type="scientific">Eumeta variegata</name>
    <name type="common">Bagworm moth</name>
    <name type="synonym">Eumeta japonica</name>
    <dbReference type="NCBI Taxonomy" id="151549"/>
    <lineage>
        <taxon>Eukaryota</taxon>
        <taxon>Metazoa</taxon>
        <taxon>Ecdysozoa</taxon>
        <taxon>Arthropoda</taxon>
        <taxon>Hexapoda</taxon>
        <taxon>Insecta</taxon>
        <taxon>Pterygota</taxon>
        <taxon>Neoptera</taxon>
        <taxon>Endopterygota</taxon>
        <taxon>Lepidoptera</taxon>
        <taxon>Glossata</taxon>
        <taxon>Ditrysia</taxon>
        <taxon>Tineoidea</taxon>
        <taxon>Psychidae</taxon>
        <taxon>Oiketicinae</taxon>
        <taxon>Eumeta</taxon>
    </lineage>
</organism>
<dbReference type="STRING" id="151549.A0A4C1YUN7"/>
<evidence type="ECO:0000313" key="5">
    <source>
        <dbReference type="Proteomes" id="UP000299102"/>
    </source>
</evidence>
<protein>
    <submittedName>
        <fullName evidence="4">Protein ALP1-like</fullName>
    </submittedName>
</protein>
<dbReference type="EMBL" id="BGZK01001392">
    <property type="protein sequence ID" value="GBP78910.1"/>
    <property type="molecule type" value="Genomic_DNA"/>
</dbReference>
<dbReference type="OrthoDB" id="2668416at2759"/>
<accession>A0A4C1YUN7</accession>
<feature type="domain" description="DDE Tnp4" evidence="3">
    <location>
        <begin position="155"/>
        <end position="294"/>
    </location>
</feature>
<reference evidence="4 5" key="1">
    <citation type="journal article" date="2019" name="Commun. Biol.">
        <title>The bagworm genome reveals a unique fibroin gene that provides high tensile strength.</title>
        <authorList>
            <person name="Kono N."/>
            <person name="Nakamura H."/>
            <person name="Ohtoshi R."/>
            <person name="Tomita M."/>
            <person name="Numata K."/>
            <person name="Arakawa K."/>
        </authorList>
    </citation>
    <scope>NUCLEOTIDE SEQUENCE [LARGE SCALE GENOMIC DNA]</scope>
</reference>
<proteinExistence type="predicted"/>
<dbReference type="AlphaFoldDB" id="A0A4C1YUN7"/>
<sequence>MSAGKGERGRACAEPATLTLLYYIVIFSKSRCHVVYGTHHKRSVEAPYNVQRIRHYWIRYVSRKLAVYRRYSRRMDAVVLYWYYRRRRKIRRYWQHPLMAQRSREGAYSLLMSQLRGMQHPGVHLKIFITPIALVYRLLATLLKKFHDAYGTIYVKNLSIVDSDYRFVYVSVGSYGKECDSSIFKETTFWKMMIDDSLQIPAPCPLTRDSETIVPYVVIGDESFGLHENILRPFGGTYLDKNKRMFNYRLTRARRYVECAFSILADKWTIFHRPLDIDKTTAVWTVKACTILHNFIRDKKGSNSDNNVSEEFSYENLPHEIRTRGPSKGLLLLDVDQTRPHCVEVARTFSRSYVTVPRTRRPAPPQARLETAAVCVRVGDACCSISPKRFKSKFRLV</sequence>
<keyword evidence="5" id="KW-1185">Reference proteome</keyword>